<proteinExistence type="predicted"/>
<sequence>MGVETDHAELQIYVFSFGEPRKDVHTRSLFEKTSQQQLFGICLKRYQHACCKATKQPCEESSSGLFDHRKCF</sequence>
<dbReference type="EMBL" id="LSYS01006902">
    <property type="protein sequence ID" value="OPJ72761.1"/>
    <property type="molecule type" value="Genomic_DNA"/>
</dbReference>
<dbReference type="Proteomes" id="UP000190648">
    <property type="component" value="Unassembled WGS sequence"/>
</dbReference>
<organism evidence="1 2">
    <name type="scientific">Patagioenas fasciata monilis</name>
    <dbReference type="NCBI Taxonomy" id="372326"/>
    <lineage>
        <taxon>Eukaryota</taxon>
        <taxon>Metazoa</taxon>
        <taxon>Chordata</taxon>
        <taxon>Craniata</taxon>
        <taxon>Vertebrata</taxon>
        <taxon>Euteleostomi</taxon>
        <taxon>Archelosauria</taxon>
        <taxon>Archosauria</taxon>
        <taxon>Dinosauria</taxon>
        <taxon>Saurischia</taxon>
        <taxon>Theropoda</taxon>
        <taxon>Coelurosauria</taxon>
        <taxon>Aves</taxon>
        <taxon>Neognathae</taxon>
        <taxon>Neoaves</taxon>
        <taxon>Columbimorphae</taxon>
        <taxon>Columbiformes</taxon>
        <taxon>Columbidae</taxon>
        <taxon>Patagioenas</taxon>
    </lineage>
</organism>
<evidence type="ECO:0000313" key="2">
    <source>
        <dbReference type="Proteomes" id="UP000190648"/>
    </source>
</evidence>
<keyword evidence="2" id="KW-1185">Reference proteome</keyword>
<name>A0A1V4JKP1_PATFA</name>
<reference evidence="1 2" key="1">
    <citation type="submission" date="2016-02" db="EMBL/GenBank/DDBJ databases">
        <title>Band-tailed pigeon sequencing and assembly.</title>
        <authorList>
            <person name="Soares A.E."/>
            <person name="Novak B.J."/>
            <person name="Rice E.S."/>
            <person name="O'Connell B."/>
            <person name="Chang D."/>
            <person name="Weber S."/>
            <person name="Shapiro B."/>
        </authorList>
    </citation>
    <scope>NUCLEOTIDE SEQUENCE [LARGE SCALE GENOMIC DNA]</scope>
    <source>
        <strain evidence="1">BTP2013</strain>
        <tissue evidence="1">Blood</tissue>
    </source>
</reference>
<protein>
    <submittedName>
        <fullName evidence="1">Uncharacterized protein</fullName>
    </submittedName>
</protein>
<comment type="caution">
    <text evidence="1">The sequence shown here is derived from an EMBL/GenBank/DDBJ whole genome shotgun (WGS) entry which is preliminary data.</text>
</comment>
<accession>A0A1V4JKP1</accession>
<dbReference type="AlphaFoldDB" id="A0A1V4JKP1"/>
<gene>
    <name evidence="1" type="ORF">AV530_005275</name>
</gene>
<evidence type="ECO:0000313" key="1">
    <source>
        <dbReference type="EMBL" id="OPJ72761.1"/>
    </source>
</evidence>